<proteinExistence type="predicted"/>
<name>A0A9P8TEB2_9ASCO</name>
<comment type="caution">
    <text evidence="1">The sequence shown here is derived from an EMBL/GenBank/DDBJ whole genome shotgun (WGS) entry which is preliminary data.</text>
</comment>
<gene>
    <name evidence="1" type="ORF">OGATHE_001556</name>
</gene>
<sequence>MVLRMPGTRLVLTTCQRHHLEPAALGRGHSQNVGHLVDWQRLGHSSSGLGSSLLEVVVAVRNGAVLHDVALVQDVWSRDWDLNVDDVFVGLRRSRLHRHLGQQLAHLCRAQLQTKTRVDVGNLALERSLGKVGTDSGLVVVFRHNLDRLHAERLLAVSREHGNQLVDDNLCLGPVGGGDLDKDVFGVETHLRVVRVDDRRQRAHGPVRVQYHGIHGRISDNVQLRSLVCPLDVVGGVLVELDPELETQLVELVRGVVFAQQGKQIGFVHGDGRHVEEKMREN</sequence>
<accession>A0A9P8TEB2</accession>
<dbReference type="EMBL" id="JAEUBD010000382">
    <property type="protein sequence ID" value="KAH3675216.1"/>
    <property type="molecule type" value="Genomic_DNA"/>
</dbReference>
<dbReference type="Proteomes" id="UP000788993">
    <property type="component" value="Unassembled WGS sequence"/>
</dbReference>
<protein>
    <submittedName>
        <fullName evidence="1">Uncharacterized protein</fullName>
    </submittedName>
</protein>
<reference evidence="1" key="1">
    <citation type="journal article" date="2021" name="Open Biol.">
        <title>Shared evolutionary footprints suggest mitochondrial oxidative damage underlies multiple complex I losses in fungi.</title>
        <authorList>
            <person name="Schikora-Tamarit M.A."/>
            <person name="Marcet-Houben M."/>
            <person name="Nosek J."/>
            <person name="Gabaldon T."/>
        </authorList>
    </citation>
    <scope>NUCLEOTIDE SEQUENCE</scope>
    <source>
        <strain evidence="1">NCAIM Y.01608</strain>
    </source>
</reference>
<dbReference type="AlphaFoldDB" id="A0A9P8TEB2"/>
<keyword evidence="2" id="KW-1185">Reference proteome</keyword>
<organism evidence="1 2">
    <name type="scientific">Ogataea polymorpha</name>
    <dbReference type="NCBI Taxonomy" id="460523"/>
    <lineage>
        <taxon>Eukaryota</taxon>
        <taxon>Fungi</taxon>
        <taxon>Dikarya</taxon>
        <taxon>Ascomycota</taxon>
        <taxon>Saccharomycotina</taxon>
        <taxon>Pichiomycetes</taxon>
        <taxon>Pichiales</taxon>
        <taxon>Pichiaceae</taxon>
        <taxon>Ogataea</taxon>
    </lineage>
</organism>
<evidence type="ECO:0000313" key="2">
    <source>
        <dbReference type="Proteomes" id="UP000788993"/>
    </source>
</evidence>
<reference evidence="1" key="2">
    <citation type="submission" date="2021-01" db="EMBL/GenBank/DDBJ databases">
        <authorList>
            <person name="Schikora-Tamarit M.A."/>
        </authorList>
    </citation>
    <scope>NUCLEOTIDE SEQUENCE</scope>
    <source>
        <strain evidence="1">NCAIM Y.01608</strain>
    </source>
</reference>
<evidence type="ECO:0000313" key="1">
    <source>
        <dbReference type="EMBL" id="KAH3675216.1"/>
    </source>
</evidence>